<dbReference type="Gene3D" id="3.40.190.10">
    <property type="entry name" value="Periplasmic binding protein-like II"/>
    <property type="match status" value="2"/>
</dbReference>
<evidence type="ECO:0000256" key="2">
    <source>
        <dbReference type="ARBA" id="ARBA00023015"/>
    </source>
</evidence>
<protein>
    <submittedName>
        <fullName evidence="6">Transcriptional regulator</fullName>
    </submittedName>
</protein>
<evidence type="ECO:0000313" key="6">
    <source>
        <dbReference type="EMBL" id="RFB99727.1"/>
    </source>
</evidence>
<dbReference type="Pfam" id="PF03466">
    <property type="entry name" value="LysR_substrate"/>
    <property type="match status" value="1"/>
</dbReference>
<keyword evidence="2" id="KW-0805">Transcription regulation</keyword>
<dbReference type="InterPro" id="IPR036390">
    <property type="entry name" value="WH_DNA-bd_sf"/>
</dbReference>
<evidence type="ECO:0000313" key="7">
    <source>
        <dbReference type="Proteomes" id="UP000256748"/>
    </source>
</evidence>
<dbReference type="PANTHER" id="PTHR30537:SF74">
    <property type="entry name" value="HTH-TYPE TRANSCRIPTIONAL REGULATOR TRPI"/>
    <property type="match status" value="1"/>
</dbReference>
<dbReference type="Pfam" id="PF00126">
    <property type="entry name" value="HTH_1"/>
    <property type="match status" value="1"/>
</dbReference>
<keyword evidence="3" id="KW-0238">DNA-binding</keyword>
<dbReference type="GO" id="GO:0003700">
    <property type="term" value="F:DNA-binding transcription factor activity"/>
    <property type="evidence" value="ECO:0007669"/>
    <property type="project" value="InterPro"/>
</dbReference>
<dbReference type="Gene3D" id="1.10.10.10">
    <property type="entry name" value="Winged helix-like DNA-binding domain superfamily/Winged helix DNA-binding domain"/>
    <property type="match status" value="1"/>
</dbReference>
<comment type="similarity">
    <text evidence="1">Belongs to the LysR transcriptional regulatory family.</text>
</comment>
<keyword evidence="4" id="KW-0804">Transcription</keyword>
<dbReference type="SUPFAM" id="SSF46785">
    <property type="entry name" value="Winged helix' DNA-binding domain"/>
    <property type="match status" value="1"/>
</dbReference>
<sequence>MARSSDPLSFVIVVIMRLPPLNAVRAFEAVYRHGSILKAAEELNVVRGAVRQQIATLEGHFGRNLFLRDGRRLVPTAEASAFAEACSAAFDILQRAACELEGVVPGRIRLGVPSAFAVWWLMPRVADMQAHLGDTAVDIVPMSVVEPLNMHPELDAVIMGGEYRPAAGVTAVRFMEDEFGPVATPALAVMLSDDPAAMGRLAMLASRSVPKLWGEWFAESGTPPVAFSRRQEFEDLLLALGAARSGLGIAVAPRASIEDDLQRGQLVAPYGFIARPSGYSLCCRTPDAKRPGFAALSGWLRQSGSGKGSFSAPSSE</sequence>
<dbReference type="GO" id="GO:0043565">
    <property type="term" value="F:sequence-specific DNA binding"/>
    <property type="evidence" value="ECO:0007669"/>
    <property type="project" value="TreeGrafter"/>
</dbReference>
<dbReference type="Proteomes" id="UP000256748">
    <property type="component" value="Unassembled WGS sequence"/>
</dbReference>
<dbReference type="InterPro" id="IPR000847">
    <property type="entry name" value="LysR_HTH_N"/>
</dbReference>
<feature type="domain" description="HTH lysR-type" evidence="5">
    <location>
        <begin position="19"/>
        <end position="76"/>
    </location>
</feature>
<proteinExistence type="inferred from homology"/>
<evidence type="ECO:0000256" key="3">
    <source>
        <dbReference type="ARBA" id="ARBA00023125"/>
    </source>
</evidence>
<name>A0A3E1BWZ7_RHILT</name>
<dbReference type="SUPFAM" id="SSF53850">
    <property type="entry name" value="Periplasmic binding protein-like II"/>
    <property type="match status" value="1"/>
</dbReference>
<organism evidence="6 7">
    <name type="scientific">Rhizobium leguminosarum bv. trifolii</name>
    <dbReference type="NCBI Taxonomy" id="386"/>
    <lineage>
        <taxon>Bacteria</taxon>
        <taxon>Pseudomonadati</taxon>
        <taxon>Pseudomonadota</taxon>
        <taxon>Alphaproteobacteria</taxon>
        <taxon>Hyphomicrobiales</taxon>
        <taxon>Rhizobiaceae</taxon>
        <taxon>Rhizobium/Agrobacterium group</taxon>
        <taxon>Rhizobium</taxon>
    </lineage>
</organism>
<gene>
    <name evidence="6" type="ORF">B5K10_04205</name>
</gene>
<dbReference type="PROSITE" id="PS50931">
    <property type="entry name" value="HTH_LYSR"/>
    <property type="match status" value="1"/>
</dbReference>
<dbReference type="InterPro" id="IPR058163">
    <property type="entry name" value="LysR-type_TF_proteobact-type"/>
</dbReference>
<reference evidence="6 7" key="1">
    <citation type="submission" date="2017-03" db="EMBL/GenBank/DDBJ databases">
        <title>Genome analysis of Rhizobial strains effectives or ineffectives for nitrogen fixation isolated from bean seeds.</title>
        <authorList>
            <person name="Peralta H."/>
            <person name="Aguilar-Vera A."/>
            <person name="Mora Y."/>
            <person name="Vargas-Lagunas C."/>
            <person name="Girard L."/>
            <person name="Mora J."/>
        </authorList>
    </citation>
    <scope>NUCLEOTIDE SEQUENCE [LARGE SCALE GENOMIC DNA]</scope>
    <source>
        <strain evidence="6 7">CCGM5</strain>
    </source>
</reference>
<dbReference type="EMBL" id="NAOO01000004">
    <property type="protein sequence ID" value="RFB99727.1"/>
    <property type="molecule type" value="Genomic_DNA"/>
</dbReference>
<evidence type="ECO:0000259" key="5">
    <source>
        <dbReference type="PROSITE" id="PS50931"/>
    </source>
</evidence>
<dbReference type="AlphaFoldDB" id="A0A3E1BWZ7"/>
<evidence type="ECO:0000256" key="4">
    <source>
        <dbReference type="ARBA" id="ARBA00023163"/>
    </source>
</evidence>
<dbReference type="InterPro" id="IPR005119">
    <property type="entry name" value="LysR_subst-bd"/>
</dbReference>
<dbReference type="InterPro" id="IPR036388">
    <property type="entry name" value="WH-like_DNA-bd_sf"/>
</dbReference>
<dbReference type="GO" id="GO:0006351">
    <property type="term" value="P:DNA-templated transcription"/>
    <property type="evidence" value="ECO:0007669"/>
    <property type="project" value="TreeGrafter"/>
</dbReference>
<dbReference type="PANTHER" id="PTHR30537">
    <property type="entry name" value="HTH-TYPE TRANSCRIPTIONAL REGULATOR"/>
    <property type="match status" value="1"/>
</dbReference>
<comment type="caution">
    <text evidence="6">The sequence shown here is derived from an EMBL/GenBank/DDBJ whole genome shotgun (WGS) entry which is preliminary data.</text>
</comment>
<evidence type="ECO:0000256" key="1">
    <source>
        <dbReference type="ARBA" id="ARBA00009437"/>
    </source>
</evidence>
<accession>A0A3E1BWZ7</accession>